<keyword evidence="6 12" id="KW-0697">Rotamase</keyword>
<dbReference type="InterPro" id="IPR008880">
    <property type="entry name" value="Trigger_fac_C"/>
</dbReference>
<comment type="domain">
    <text evidence="12">Consists of 3 domains; the N-terminus binds the ribosome, the middle domain has PPIase activity, while the C-terminus has intrinsic chaperone activity on its own.</text>
</comment>
<evidence type="ECO:0000256" key="12">
    <source>
        <dbReference type="HAMAP-Rule" id="MF_00303"/>
    </source>
</evidence>
<evidence type="ECO:0000259" key="16">
    <source>
        <dbReference type="PROSITE" id="PS50059"/>
    </source>
</evidence>
<dbReference type="Pfam" id="PF05697">
    <property type="entry name" value="Trigger_N"/>
    <property type="match status" value="1"/>
</dbReference>
<dbReference type="Gene3D" id="3.30.70.1050">
    <property type="entry name" value="Trigger factor ribosome-binding domain"/>
    <property type="match status" value="1"/>
</dbReference>
<accession>A0A9W5Y7E9</accession>
<dbReference type="Pfam" id="PF05698">
    <property type="entry name" value="Trigger_C"/>
    <property type="match status" value="1"/>
</dbReference>
<dbReference type="GO" id="GO:0005737">
    <property type="term" value="C:cytoplasm"/>
    <property type="evidence" value="ECO:0007669"/>
    <property type="project" value="UniProtKB-SubCell"/>
</dbReference>
<dbReference type="GO" id="GO:0043022">
    <property type="term" value="F:ribosome binding"/>
    <property type="evidence" value="ECO:0007669"/>
    <property type="project" value="TreeGrafter"/>
</dbReference>
<keyword evidence="8 12" id="KW-0413">Isomerase</keyword>
<evidence type="ECO:0000256" key="4">
    <source>
        <dbReference type="ARBA" id="ARBA00016902"/>
    </source>
</evidence>
<comment type="catalytic activity">
    <reaction evidence="1 12 13">
        <text>[protein]-peptidylproline (omega=180) = [protein]-peptidylproline (omega=0)</text>
        <dbReference type="Rhea" id="RHEA:16237"/>
        <dbReference type="Rhea" id="RHEA-COMP:10747"/>
        <dbReference type="Rhea" id="RHEA-COMP:10748"/>
        <dbReference type="ChEBI" id="CHEBI:83833"/>
        <dbReference type="ChEBI" id="CHEBI:83834"/>
        <dbReference type="EC" id="5.2.1.8"/>
    </reaction>
</comment>
<dbReference type="AlphaFoldDB" id="A0A9W5Y7E9"/>
<dbReference type="InterPro" id="IPR008881">
    <property type="entry name" value="Trigger_fac_ribosome-bd_bac"/>
</dbReference>
<dbReference type="EMBL" id="BRLB01000001">
    <property type="protein sequence ID" value="GKX28117.1"/>
    <property type="molecule type" value="Genomic_DNA"/>
</dbReference>
<dbReference type="InterPro" id="IPR036611">
    <property type="entry name" value="Trigger_fac_ribosome-bd_sf"/>
</dbReference>
<dbReference type="HAMAP" id="MF_00303">
    <property type="entry name" value="Trigger_factor_Tig"/>
    <property type="match status" value="1"/>
</dbReference>
<dbReference type="PROSITE" id="PS50059">
    <property type="entry name" value="FKBP_PPIASE"/>
    <property type="match status" value="1"/>
</dbReference>
<evidence type="ECO:0000256" key="2">
    <source>
        <dbReference type="ARBA" id="ARBA00005464"/>
    </source>
</evidence>
<dbReference type="InterPro" id="IPR005215">
    <property type="entry name" value="Trig_fac"/>
</dbReference>
<evidence type="ECO:0000256" key="15">
    <source>
        <dbReference type="SAM" id="Coils"/>
    </source>
</evidence>
<dbReference type="GO" id="GO:0051301">
    <property type="term" value="P:cell division"/>
    <property type="evidence" value="ECO:0007669"/>
    <property type="project" value="UniProtKB-KW"/>
</dbReference>
<evidence type="ECO:0000256" key="6">
    <source>
        <dbReference type="ARBA" id="ARBA00023110"/>
    </source>
</evidence>
<dbReference type="InterPro" id="IPR001179">
    <property type="entry name" value="PPIase_FKBP_dom"/>
</dbReference>
<organism evidence="17 18">
    <name type="scientific">Vallitalea longa</name>
    <dbReference type="NCBI Taxonomy" id="2936439"/>
    <lineage>
        <taxon>Bacteria</taxon>
        <taxon>Bacillati</taxon>
        <taxon>Bacillota</taxon>
        <taxon>Clostridia</taxon>
        <taxon>Lachnospirales</taxon>
        <taxon>Vallitaleaceae</taxon>
        <taxon>Vallitalea</taxon>
    </lineage>
</organism>
<evidence type="ECO:0000313" key="18">
    <source>
        <dbReference type="Proteomes" id="UP001144256"/>
    </source>
</evidence>
<dbReference type="InterPro" id="IPR037041">
    <property type="entry name" value="Trigger_fac_C_sf"/>
</dbReference>
<dbReference type="FunFam" id="3.10.50.40:FF:000001">
    <property type="entry name" value="Trigger factor"/>
    <property type="match status" value="1"/>
</dbReference>
<proteinExistence type="inferred from homology"/>
<dbReference type="GO" id="GO:0015031">
    <property type="term" value="P:protein transport"/>
    <property type="evidence" value="ECO:0007669"/>
    <property type="project" value="UniProtKB-UniRule"/>
</dbReference>
<dbReference type="GO" id="GO:0044183">
    <property type="term" value="F:protein folding chaperone"/>
    <property type="evidence" value="ECO:0007669"/>
    <property type="project" value="TreeGrafter"/>
</dbReference>
<dbReference type="RefSeq" id="WP_281812100.1">
    <property type="nucleotide sequence ID" value="NZ_BRLB01000001.1"/>
</dbReference>
<evidence type="ECO:0000256" key="3">
    <source>
        <dbReference type="ARBA" id="ARBA00013194"/>
    </source>
</evidence>
<evidence type="ECO:0000256" key="14">
    <source>
        <dbReference type="RuleBase" id="RU003914"/>
    </source>
</evidence>
<evidence type="ECO:0000256" key="5">
    <source>
        <dbReference type="ARBA" id="ARBA00022618"/>
    </source>
</evidence>
<dbReference type="SUPFAM" id="SSF102735">
    <property type="entry name" value="Trigger factor ribosome-binding domain"/>
    <property type="match status" value="1"/>
</dbReference>
<dbReference type="Pfam" id="PF00254">
    <property type="entry name" value="FKBP_C"/>
    <property type="match status" value="1"/>
</dbReference>
<comment type="similarity">
    <text evidence="2 12 14">Belongs to the FKBP-type PPIase family. Tig subfamily.</text>
</comment>
<dbReference type="GO" id="GO:0051083">
    <property type="term" value="P:'de novo' cotranslational protein folding"/>
    <property type="evidence" value="ECO:0007669"/>
    <property type="project" value="TreeGrafter"/>
</dbReference>
<comment type="caution">
    <text evidence="17">The sequence shown here is derived from an EMBL/GenBank/DDBJ whole genome shotgun (WGS) entry which is preliminary data.</text>
</comment>
<dbReference type="EC" id="5.2.1.8" evidence="3 12"/>
<evidence type="ECO:0000256" key="7">
    <source>
        <dbReference type="ARBA" id="ARBA00023186"/>
    </source>
</evidence>
<keyword evidence="18" id="KW-1185">Reference proteome</keyword>
<dbReference type="GO" id="GO:0003755">
    <property type="term" value="F:peptidyl-prolyl cis-trans isomerase activity"/>
    <property type="evidence" value="ECO:0007669"/>
    <property type="project" value="UniProtKB-UniRule"/>
</dbReference>
<dbReference type="InterPro" id="IPR046357">
    <property type="entry name" value="PPIase_dom_sf"/>
</dbReference>
<comment type="function">
    <text evidence="10 12">Involved in protein export. Acts as a chaperone by maintaining the newly synthesized protein in an open conformation. Functions as a peptidyl-prolyl cis-trans isomerase.</text>
</comment>
<dbReference type="Gene3D" id="3.10.50.40">
    <property type="match status" value="1"/>
</dbReference>
<evidence type="ECO:0000256" key="11">
    <source>
        <dbReference type="ARBA" id="ARBA00029986"/>
    </source>
</evidence>
<reference evidence="17" key="1">
    <citation type="submission" date="2022-06" db="EMBL/GenBank/DDBJ databases">
        <title>Vallitalea longa sp. nov., an anaerobic bacterium isolated from marine sediment.</title>
        <authorList>
            <person name="Hirano S."/>
            <person name="Terahara T."/>
            <person name="Mori K."/>
            <person name="Hamada M."/>
            <person name="Matsumoto R."/>
            <person name="Kobayashi T."/>
        </authorList>
    </citation>
    <scope>NUCLEOTIDE SEQUENCE</scope>
    <source>
        <strain evidence="17">SH18-1</strain>
    </source>
</reference>
<feature type="coiled-coil region" evidence="15">
    <location>
        <begin position="368"/>
        <end position="406"/>
    </location>
</feature>
<name>A0A9W5Y7E9_9FIRM</name>
<dbReference type="Gene3D" id="1.10.3120.10">
    <property type="entry name" value="Trigger factor, C-terminal domain"/>
    <property type="match status" value="1"/>
</dbReference>
<dbReference type="PIRSF" id="PIRSF003095">
    <property type="entry name" value="Trigger_factor"/>
    <property type="match status" value="1"/>
</dbReference>
<evidence type="ECO:0000256" key="1">
    <source>
        <dbReference type="ARBA" id="ARBA00000971"/>
    </source>
</evidence>
<dbReference type="PANTHER" id="PTHR30560">
    <property type="entry name" value="TRIGGER FACTOR CHAPERONE AND PEPTIDYL-PROLYL CIS/TRANS ISOMERASE"/>
    <property type="match status" value="1"/>
</dbReference>
<keyword evidence="5 12" id="KW-0132">Cell division</keyword>
<dbReference type="Proteomes" id="UP001144256">
    <property type="component" value="Unassembled WGS sequence"/>
</dbReference>
<dbReference type="NCBIfam" id="TIGR00115">
    <property type="entry name" value="tig"/>
    <property type="match status" value="1"/>
</dbReference>
<gene>
    <name evidence="12 17" type="primary">tig</name>
    <name evidence="17" type="ORF">SH1V18_05970</name>
</gene>
<evidence type="ECO:0000256" key="9">
    <source>
        <dbReference type="ARBA" id="ARBA00023306"/>
    </source>
</evidence>
<comment type="subcellular location">
    <subcellularLocation>
        <location evidence="12">Cytoplasm</location>
    </subcellularLocation>
    <text evidence="12">About half TF is bound to the ribosome near the polypeptide exit tunnel while the other half is free in the cytoplasm.</text>
</comment>
<protein>
    <recommendedName>
        <fullName evidence="4 12">Trigger factor</fullName>
        <shortName evidence="12">TF</shortName>
        <ecNumber evidence="3 12">5.2.1.8</ecNumber>
    </recommendedName>
    <alternativeName>
        <fullName evidence="11 12">PPIase</fullName>
    </alternativeName>
</protein>
<sequence length="428" mass="49055">MNVNVETLEKSMVKLTIEVDAERFEEGMKHAYSKNKNKITVPGFRKGRVPRQLIEKTYGAEIFYEDAVNYIIPDAYDKAIEENNLEVVSRPEVDVQQVEKGKAMIFTAEVAVKPEVTLGEYKGIEIEKNDIDVTEEDVDAEIEKIRDKNSRLIDVTDRAVENNDQVVIDFEGFIDNEPFEGGKSENYSLTIGSHSFIDTFEDQLIGKNIGEDIEINVNFPEDYQQEDLQGKPALFKVNIKEIKFKELPEVDDEFAKDVSEFDTLDEYKQDVKAKLLEQKENAAKSKKQEDVLQKVIENASMEIADPMIDLQAENMTQDFATRLQYQGLSLEQYFGFTGQNMATLKDTMKTDAEKRIKSRLVLEAIAKAENIQATDEELDEELKKMAEAYKMEIEKIKETVGEEEKESIKDDIKNRKALDFITEQAKEV</sequence>
<dbReference type="InterPro" id="IPR027304">
    <property type="entry name" value="Trigger_fact/SurA_dom_sf"/>
</dbReference>
<evidence type="ECO:0000256" key="8">
    <source>
        <dbReference type="ARBA" id="ARBA00023235"/>
    </source>
</evidence>
<keyword evidence="12" id="KW-0963">Cytoplasm</keyword>
<keyword evidence="9 12" id="KW-0131">Cell cycle</keyword>
<evidence type="ECO:0000256" key="13">
    <source>
        <dbReference type="PROSITE-ProRule" id="PRU00277"/>
    </source>
</evidence>
<keyword evidence="15" id="KW-0175">Coiled coil</keyword>
<dbReference type="SUPFAM" id="SSF109998">
    <property type="entry name" value="Triger factor/SurA peptide-binding domain-like"/>
    <property type="match status" value="1"/>
</dbReference>
<evidence type="ECO:0000256" key="10">
    <source>
        <dbReference type="ARBA" id="ARBA00024849"/>
    </source>
</evidence>
<dbReference type="GO" id="GO:0043335">
    <property type="term" value="P:protein unfolding"/>
    <property type="evidence" value="ECO:0007669"/>
    <property type="project" value="TreeGrafter"/>
</dbReference>
<feature type="domain" description="PPIase FKBP-type" evidence="16">
    <location>
        <begin position="163"/>
        <end position="248"/>
    </location>
</feature>
<evidence type="ECO:0000313" key="17">
    <source>
        <dbReference type="EMBL" id="GKX28117.1"/>
    </source>
</evidence>
<dbReference type="PANTHER" id="PTHR30560:SF3">
    <property type="entry name" value="TRIGGER FACTOR-LIKE PROTEIN TIG, CHLOROPLASTIC"/>
    <property type="match status" value="1"/>
</dbReference>
<keyword evidence="7 12" id="KW-0143">Chaperone</keyword>
<dbReference type="SUPFAM" id="SSF54534">
    <property type="entry name" value="FKBP-like"/>
    <property type="match status" value="1"/>
</dbReference>